<dbReference type="Gene3D" id="2.40.170.20">
    <property type="entry name" value="TonB-dependent receptor, beta-barrel domain"/>
    <property type="match status" value="1"/>
</dbReference>
<sequence>MLESPNLGRLTFNQNRADQFSRFPDMDRWEERGPTGADPNVSAIRAELRQLYLATVQSAQLAADAVPSTQGARQNDQRAQATLGIQLASADPARVGGRQRAQTPPYGELATLLGRDPQDAIDELDQLTEANPDDGRLWQLLGAAQLSVEDYGQAVGALRLAIEHGRDKPVVRQALGDALLGVNKPGAALDQLRQGPDSGRNRLGQATALIRLERVNEALPLLDEAEKLAPELEARVRAVRAGALKLADRQQEAEEEIARGRSLARDRELLDSYDRIARPYPSRGTGSWGFSASLNAGYNDNVALRSDSAPGSAADKADYLFEPAFSGWGVLFGNQTTRVVAYGNVDSRLHAEREGLNEVFTDLGLRVEHDLDESWQVSAGVGAEYGNIDGDSYVFTTRAEVGVHWQQTDWSETSLSYTLSHRDFMFETVPEEDRDGLLHRGVLSQTLRFPELAEGAQVSPYVSLSREQTEGASAENHGWGVGLDGRIRPLDKLTLFAGGGYRTYNYDNPSVRTNFDLEREDETWHASAGVRYRATDWATVGVRYSYLDKDSNIPSSFSYEQNMILATLTLRGP</sequence>
<evidence type="ECO:0000313" key="5">
    <source>
        <dbReference type="Proteomes" id="UP001595799"/>
    </source>
</evidence>
<comment type="subcellular location">
    <subcellularLocation>
        <location evidence="1">Cell outer membrane</location>
    </subcellularLocation>
</comment>
<protein>
    <recommendedName>
        <fullName evidence="6">Tetratricopeptide repeat protein</fullName>
    </recommendedName>
</protein>
<name>A0ABV8UIT4_9PROT</name>
<proteinExistence type="predicted"/>
<comment type="caution">
    <text evidence="4">The sequence shown here is derived from an EMBL/GenBank/DDBJ whole genome shotgun (WGS) entry which is preliminary data.</text>
</comment>
<evidence type="ECO:0000313" key="4">
    <source>
        <dbReference type="EMBL" id="MFC4350964.1"/>
    </source>
</evidence>
<evidence type="ECO:0008006" key="6">
    <source>
        <dbReference type="Google" id="ProtNLM"/>
    </source>
</evidence>
<dbReference type="RefSeq" id="WP_382421306.1">
    <property type="nucleotide sequence ID" value="NZ_JBHSCW010000003.1"/>
</dbReference>
<dbReference type="SUPFAM" id="SSF48452">
    <property type="entry name" value="TPR-like"/>
    <property type="match status" value="1"/>
</dbReference>
<evidence type="ECO:0000256" key="2">
    <source>
        <dbReference type="ARBA" id="ARBA00023136"/>
    </source>
</evidence>
<organism evidence="4 5">
    <name type="scientific">Fodinicurvata halophila</name>
    <dbReference type="NCBI Taxonomy" id="1419723"/>
    <lineage>
        <taxon>Bacteria</taxon>
        <taxon>Pseudomonadati</taxon>
        <taxon>Pseudomonadota</taxon>
        <taxon>Alphaproteobacteria</taxon>
        <taxon>Rhodospirillales</taxon>
        <taxon>Rhodovibrionaceae</taxon>
        <taxon>Fodinicurvata</taxon>
    </lineage>
</organism>
<gene>
    <name evidence="4" type="ORF">ACFOW6_05355</name>
</gene>
<dbReference type="InterPro" id="IPR036942">
    <property type="entry name" value="Beta-barrel_TonB_sf"/>
</dbReference>
<dbReference type="InterPro" id="IPR011990">
    <property type="entry name" value="TPR-like_helical_dom_sf"/>
</dbReference>
<dbReference type="Proteomes" id="UP001595799">
    <property type="component" value="Unassembled WGS sequence"/>
</dbReference>
<dbReference type="EMBL" id="JBHSCW010000003">
    <property type="protein sequence ID" value="MFC4350964.1"/>
    <property type="molecule type" value="Genomic_DNA"/>
</dbReference>
<dbReference type="Gene3D" id="1.25.40.10">
    <property type="entry name" value="Tetratricopeptide repeat domain"/>
    <property type="match status" value="1"/>
</dbReference>
<accession>A0ABV8UIT4</accession>
<evidence type="ECO:0000256" key="1">
    <source>
        <dbReference type="ARBA" id="ARBA00004442"/>
    </source>
</evidence>
<keyword evidence="3" id="KW-0998">Cell outer membrane</keyword>
<dbReference type="SUPFAM" id="SSF56935">
    <property type="entry name" value="Porins"/>
    <property type="match status" value="1"/>
</dbReference>
<reference evidence="5" key="1">
    <citation type="journal article" date="2019" name="Int. J. Syst. Evol. Microbiol.">
        <title>The Global Catalogue of Microorganisms (GCM) 10K type strain sequencing project: providing services to taxonomists for standard genome sequencing and annotation.</title>
        <authorList>
            <consortium name="The Broad Institute Genomics Platform"/>
            <consortium name="The Broad Institute Genome Sequencing Center for Infectious Disease"/>
            <person name="Wu L."/>
            <person name="Ma J."/>
        </authorList>
    </citation>
    <scope>NUCLEOTIDE SEQUENCE [LARGE SCALE GENOMIC DNA]</scope>
    <source>
        <strain evidence="5">CECT 8472</strain>
    </source>
</reference>
<evidence type="ECO:0000256" key="3">
    <source>
        <dbReference type="ARBA" id="ARBA00023237"/>
    </source>
</evidence>
<keyword evidence="2" id="KW-0472">Membrane</keyword>
<keyword evidence="5" id="KW-1185">Reference proteome</keyword>